<comment type="caution">
    <text evidence="8">The sequence shown here is derived from an EMBL/GenBank/DDBJ whole genome shotgun (WGS) entry which is preliminary data.</text>
</comment>
<name>A0A366JC22_9GAMM</name>
<evidence type="ECO:0000256" key="3">
    <source>
        <dbReference type="ARBA" id="ARBA00022692"/>
    </source>
</evidence>
<keyword evidence="9" id="KW-1185">Reference proteome</keyword>
<feature type="transmembrane region" description="Helical" evidence="6">
    <location>
        <begin position="133"/>
        <end position="156"/>
    </location>
</feature>
<protein>
    <submittedName>
        <fullName evidence="8">Tight adherence protein C</fullName>
    </submittedName>
</protein>
<feature type="transmembrane region" description="Helical" evidence="6">
    <location>
        <begin position="104"/>
        <end position="127"/>
    </location>
</feature>
<dbReference type="OrthoDB" id="9810662at2"/>
<accession>A0A366JC22</accession>
<evidence type="ECO:0000259" key="7">
    <source>
        <dbReference type="Pfam" id="PF00482"/>
    </source>
</evidence>
<keyword evidence="2" id="KW-1003">Cell membrane</keyword>
<evidence type="ECO:0000256" key="4">
    <source>
        <dbReference type="ARBA" id="ARBA00022989"/>
    </source>
</evidence>
<dbReference type="EMBL" id="QNSE01000005">
    <property type="protein sequence ID" value="RBP83854.1"/>
    <property type="molecule type" value="Genomic_DNA"/>
</dbReference>
<dbReference type="Pfam" id="PF00482">
    <property type="entry name" value="T2SSF"/>
    <property type="match status" value="1"/>
</dbReference>
<keyword evidence="3 6" id="KW-0812">Transmembrane</keyword>
<evidence type="ECO:0000256" key="5">
    <source>
        <dbReference type="ARBA" id="ARBA00023136"/>
    </source>
</evidence>
<feature type="domain" description="Type II secretion system protein GspF" evidence="7">
    <location>
        <begin position="175"/>
        <end position="302"/>
    </location>
</feature>
<dbReference type="AlphaFoldDB" id="A0A366JC22"/>
<evidence type="ECO:0000256" key="2">
    <source>
        <dbReference type="ARBA" id="ARBA00022475"/>
    </source>
</evidence>
<dbReference type="Proteomes" id="UP000252792">
    <property type="component" value="Unassembled WGS sequence"/>
</dbReference>
<proteinExistence type="predicted"/>
<organism evidence="8 9">
    <name type="scientific">Marinomonas rhizomae</name>
    <dbReference type="NCBI Taxonomy" id="491948"/>
    <lineage>
        <taxon>Bacteria</taxon>
        <taxon>Pseudomonadati</taxon>
        <taxon>Pseudomonadota</taxon>
        <taxon>Gammaproteobacteria</taxon>
        <taxon>Oceanospirillales</taxon>
        <taxon>Oceanospirillaceae</taxon>
        <taxon>Marinomonas</taxon>
    </lineage>
</organism>
<dbReference type="GO" id="GO:0005886">
    <property type="term" value="C:plasma membrane"/>
    <property type="evidence" value="ECO:0007669"/>
    <property type="project" value="UniProtKB-SubCell"/>
</dbReference>
<reference evidence="8 9" key="1">
    <citation type="submission" date="2018-06" db="EMBL/GenBank/DDBJ databases">
        <title>Genomic Encyclopedia of Type Strains, Phase III (KMG-III): the genomes of soil and plant-associated and newly described type strains.</title>
        <authorList>
            <person name="Whitman W."/>
        </authorList>
    </citation>
    <scope>NUCLEOTIDE SEQUENCE [LARGE SCALE GENOMIC DNA]</scope>
    <source>
        <strain evidence="8 9">CECT 7377</strain>
    </source>
</reference>
<dbReference type="PANTHER" id="PTHR35007">
    <property type="entry name" value="INTEGRAL MEMBRANE PROTEIN-RELATED"/>
    <property type="match status" value="1"/>
</dbReference>
<dbReference type="RefSeq" id="WP_113916211.1">
    <property type="nucleotide sequence ID" value="NZ_QNSE01000005.1"/>
</dbReference>
<evidence type="ECO:0000256" key="1">
    <source>
        <dbReference type="ARBA" id="ARBA00004651"/>
    </source>
</evidence>
<feature type="transmembrane region" description="Helical" evidence="6">
    <location>
        <begin position="6"/>
        <end position="27"/>
    </location>
</feature>
<feature type="transmembrane region" description="Helical" evidence="6">
    <location>
        <begin position="288"/>
        <end position="311"/>
    </location>
</feature>
<keyword evidence="5 6" id="KW-0472">Membrane</keyword>
<sequence length="316" mass="34452">MNEQMILPALIGFFLCAAGMVLLALYVRTKPKTLAERLASQQDPVLVTALETSLLIEADMATSWWRKCLAPIDRIGQELVGTESDRFATRKLLLMAGLRHSQSLGLYTFGKLAVGLFLSVMFVFFVLEKGDRLSLSALAGSLIILFLSSFSAEIWLKMRAASRGGKLSSSLPDALDLMVICAEAGLPLGRIFKTVSKELAFSSPELAKEIGYTHAELQILSDRSKALMNLADRCGVDNVAAMVSTLIQAERYGTPLSQALRTISVESRKNMVLELEEKAGKLPAQLSVPLMVFILPPVIAMMGTPAMIRIIRMLGS</sequence>
<evidence type="ECO:0000313" key="8">
    <source>
        <dbReference type="EMBL" id="RBP83854.1"/>
    </source>
</evidence>
<dbReference type="PANTHER" id="PTHR35007:SF2">
    <property type="entry name" value="PILUS ASSEMBLE PROTEIN"/>
    <property type="match status" value="1"/>
</dbReference>
<comment type="subcellular location">
    <subcellularLocation>
        <location evidence="1">Cell membrane</location>
        <topology evidence="1">Multi-pass membrane protein</topology>
    </subcellularLocation>
</comment>
<evidence type="ECO:0000256" key="6">
    <source>
        <dbReference type="SAM" id="Phobius"/>
    </source>
</evidence>
<keyword evidence="4 6" id="KW-1133">Transmembrane helix</keyword>
<dbReference type="InterPro" id="IPR018076">
    <property type="entry name" value="T2SS_GspF_dom"/>
</dbReference>
<evidence type="ECO:0000313" key="9">
    <source>
        <dbReference type="Proteomes" id="UP000252792"/>
    </source>
</evidence>
<gene>
    <name evidence="8" type="ORF">DFP80_105174</name>
</gene>